<sequence length="68" mass="7375">QVRRHLLHAIPVCSFSMRDGVADVDLHANTVTWTTIMGIVLQSDHASKRGTVTSLTCCSFCKASGTSR</sequence>
<protein>
    <submittedName>
        <fullName evidence="1">Uncharacterized protein</fullName>
    </submittedName>
</protein>
<feature type="non-terminal residue" evidence="1">
    <location>
        <position position="1"/>
    </location>
</feature>
<reference evidence="1" key="1">
    <citation type="submission" date="2021-02" db="EMBL/GenBank/DDBJ databases">
        <authorList>
            <person name="Dougan E. K."/>
            <person name="Rhodes N."/>
            <person name="Thang M."/>
            <person name="Chan C."/>
        </authorList>
    </citation>
    <scope>NUCLEOTIDE SEQUENCE</scope>
</reference>
<evidence type="ECO:0000313" key="2">
    <source>
        <dbReference type="Proteomes" id="UP000649617"/>
    </source>
</evidence>
<proteinExistence type="predicted"/>
<dbReference type="Proteomes" id="UP000649617">
    <property type="component" value="Unassembled WGS sequence"/>
</dbReference>
<dbReference type="EMBL" id="CAJNIZ010042627">
    <property type="protein sequence ID" value="CAE7629780.1"/>
    <property type="molecule type" value="Genomic_DNA"/>
</dbReference>
<dbReference type="AlphaFoldDB" id="A0A812VFW3"/>
<keyword evidence="2" id="KW-1185">Reference proteome</keyword>
<gene>
    <name evidence="1" type="ORF">SPIL2461_LOCUS16506</name>
</gene>
<feature type="non-terminal residue" evidence="1">
    <location>
        <position position="68"/>
    </location>
</feature>
<accession>A0A812VFW3</accession>
<organism evidence="1 2">
    <name type="scientific">Symbiodinium pilosum</name>
    <name type="common">Dinoflagellate</name>
    <dbReference type="NCBI Taxonomy" id="2952"/>
    <lineage>
        <taxon>Eukaryota</taxon>
        <taxon>Sar</taxon>
        <taxon>Alveolata</taxon>
        <taxon>Dinophyceae</taxon>
        <taxon>Suessiales</taxon>
        <taxon>Symbiodiniaceae</taxon>
        <taxon>Symbiodinium</taxon>
    </lineage>
</organism>
<name>A0A812VFW3_SYMPI</name>
<evidence type="ECO:0000313" key="1">
    <source>
        <dbReference type="EMBL" id="CAE7629780.1"/>
    </source>
</evidence>
<comment type="caution">
    <text evidence="1">The sequence shown here is derived from an EMBL/GenBank/DDBJ whole genome shotgun (WGS) entry which is preliminary data.</text>
</comment>